<feature type="domain" description="GGDEF" evidence="4">
    <location>
        <begin position="337"/>
        <end position="470"/>
    </location>
</feature>
<organism evidence="5 6">
    <name type="scientific">Thioalkalivibrio halophilus</name>
    <dbReference type="NCBI Taxonomy" id="252474"/>
    <lineage>
        <taxon>Bacteria</taxon>
        <taxon>Pseudomonadati</taxon>
        <taxon>Pseudomonadota</taxon>
        <taxon>Gammaproteobacteria</taxon>
        <taxon>Chromatiales</taxon>
        <taxon>Ectothiorhodospiraceae</taxon>
        <taxon>Thioalkalivibrio</taxon>
    </lineage>
</organism>
<dbReference type="FunFam" id="3.30.450.20:FF:000099">
    <property type="entry name" value="Sensory box sensor histidine kinase"/>
    <property type="match status" value="1"/>
</dbReference>
<dbReference type="NCBIfam" id="TIGR00229">
    <property type="entry name" value="sensory_box"/>
    <property type="match status" value="2"/>
</dbReference>
<accession>A0A1V2ZW45</accession>
<dbReference type="SMART" id="SM00267">
    <property type="entry name" value="GGDEF"/>
    <property type="match status" value="1"/>
</dbReference>
<evidence type="ECO:0000256" key="1">
    <source>
        <dbReference type="ARBA" id="ARBA00001946"/>
    </source>
</evidence>
<dbReference type="EMBL" id="MUZR01000066">
    <property type="protein sequence ID" value="OOC09053.1"/>
    <property type="molecule type" value="Genomic_DNA"/>
</dbReference>
<proteinExistence type="predicted"/>
<dbReference type="CDD" id="cd00130">
    <property type="entry name" value="PAS"/>
    <property type="match status" value="1"/>
</dbReference>
<dbReference type="Pfam" id="PF08447">
    <property type="entry name" value="PAS_3"/>
    <property type="match status" value="1"/>
</dbReference>
<dbReference type="Pfam" id="PF08448">
    <property type="entry name" value="PAS_4"/>
    <property type="match status" value="1"/>
</dbReference>
<dbReference type="STRING" id="252474.B1A74_13030"/>
<dbReference type="AlphaFoldDB" id="A0A1V2ZW45"/>
<dbReference type="RefSeq" id="WP_077244879.1">
    <property type="nucleotide sequence ID" value="NZ_MUZR01000066.1"/>
</dbReference>
<dbReference type="Gene3D" id="3.30.450.20">
    <property type="entry name" value="PAS domain"/>
    <property type="match status" value="2"/>
</dbReference>
<dbReference type="SMART" id="SM00086">
    <property type="entry name" value="PAC"/>
    <property type="match status" value="1"/>
</dbReference>
<dbReference type="SUPFAM" id="SSF55073">
    <property type="entry name" value="Nucleotide cyclase"/>
    <property type="match status" value="1"/>
</dbReference>
<evidence type="ECO:0000313" key="6">
    <source>
        <dbReference type="Proteomes" id="UP000189177"/>
    </source>
</evidence>
<dbReference type="InterPro" id="IPR000160">
    <property type="entry name" value="GGDEF_dom"/>
</dbReference>
<dbReference type="InterPro" id="IPR043128">
    <property type="entry name" value="Rev_trsase/Diguanyl_cyclase"/>
</dbReference>
<dbReference type="InterPro" id="IPR029787">
    <property type="entry name" value="Nucleotide_cyclase"/>
</dbReference>
<dbReference type="InterPro" id="IPR001610">
    <property type="entry name" value="PAC"/>
</dbReference>
<dbReference type="GO" id="GO:0003824">
    <property type="term" value="F:catalytic activity"/>
    <property type="evidence" value="ECO:0007669"/>
    <property type="project" value="UniProtKB-ARBA"/>
</dbReference>
<dbReference type="PROSITE" id="PS50112">
    <property type="entry name" value="PAS"/>
    <property type="match status" value="1"/>
</dbReference>
<dbReference type="PANTHER" id="PTHR46663:SF3">
    <property type="entry name" value="SLL0267 PROTEIN"/>
    <property type="match status" value="1"/>
</dbReference>
<dbReference type="Pfam" id="PF00990">
    <property type="entry name" value="GGDEF"/>
    <property type="match status" value="1"/>
</dbReference>
<dbReference type="InterPro" id="IPR035965">
    <property type="entry name" value="PAS-like_dom_sf"/>
</dbReference>
<evidence type="ECO:0000259" key="3">
    <source>
        <dbReference type="PROSITE" id="PS50113"/>
    </source>
</evidence>
<dbReference type="InterPro" id="IPR013656">
    <property type="entry name" value="PAS_4"/>
</dbReference>
<dbReference type="InterPro" id="IPR000700">
    <property type="entry name" value="PAS-assoc_C"/>
</dbReference>
<dbReference type="PANTHER" id="PTHR46663">
    <property type="entry name" value="DIGUANYLATE CYCLASE DGCT-RELATED"/>
    <property type="match status" value="1"/>
</dbReference>
<dbReference type="OrthoDB" id="8416215at2"/>
<comment type="caution">
    <text evidence="5">The sequence shown here is derived from an EMBL/GenBank/DDBJ whole genome shotgun (WGS) entry which is preliminary data.</text>
</comment>
<dbReference type="Gene3D" id="3.30.70.270">
    <property type="match status" value="1"/>
</dbReference>
<dbReference type="SMART" id="SM00091">
    <property type="entry name" value="PAS"/>
    <property type="match status" value="2"/>
</dbReference>
<feature type="domain" description="PAS" evidence="2">
    <location>
        <begin position="179"/>
        <end position="249"/>
    </location>
</feature>
<dbReference type="Proteomes" id="UP000189177">
    <property type="component" value="Unassembled WGS sequence"/>
</dbReference>
<dbReference type="CDD" id="cd01949">
    <property type="entry name" value="GGDEF"/>
    <property type="match status" value="1"/>
</dbReference>
<evidence type="ECO:0000313" key="5">
    <source>
        <dbReference type="EMBL" id="OOC09053.1"/>
    </source>
</evidence>
<dbReference type="FunFam" id="3.30.70.270:FF:000001">
    <property type="entry name" value="Diguanylate cyclase domain protein"/>
    <property type="match status" value="1"/>
</dbReference>
<name>A0A1V2ZW45_9GAMM</name>
<gene>
    <name evidence="5" type="ORF">B1A74_13030</name>
</gene>
<dbReference type="InterPro" id="IPR052163">
    <property type="entry name" value="DGC-Regulatory_Protein"/>
</dbReference>
<dbReference type="NCBIfam" id="TIGR00254">
    <property type="entry name" value="GGDEF"/>
    <property type="match status" value="1"/>
</dbReference>
<reference evidence="5 6" key="1">
    <citation type="submission" date="2017-02" db="EMBL/GenBank/DDBJ databases">
        <title>Genomic diversity within the haloalkaliphilic genus Thioalkalivibrio.</title>
        <authorList>
            <person name="Ahn A.-C."/>
            <person name="Meier-Kolthoff J."/>
            <person name="Overmars L."/>
            <person name="Richter M."/>
            <person name="Woyke T."/>
            <person name="Sorokin D.Y."/>
            <person name="Muyzer G."/>
        </authorList>
    </citation>
    <scope>NUCLEOTIDE SEQUENCE [LARGE SCALE GENOMIC DNA]</scope>
    <source>
        <strain evidence="5 6">HL17</strain>
    </source>
</reference>
<dbReference type="PROSITE" id="PS50113">
    <property type="entry name" value="PAC"/>
    <property type="match status" value="1"/>
</dbReference>
<feature type="domain" description="PAC" evidence="3">
    <location>
        <begin position="123"/>
        <end position="175"/>
    </location>
</feature>
<sequence length="473" mass="53580">MDQVPRMDDESESQLRAALPFTDLPEEPIPVAWRRVLRDAAERIRELEECREYYRQLTDAGQVLIWVSGADGGVEHVNEPWLRFTGRSQAQEQGDGWLEGVHPDDRAACIEGYWAAFSARRPFTLEYRLRRADGEYRWILDEGGPRHDPHGEFRGYVGFCYDITARLAAEQELHRSLHHIQVLHEALDRVPVAVYVKDRQRRYTYGNRETLRVFGCTADELYGCGDEDFFPPATVARLHEVDSRVLAGEDSREEIEAVEEDGGHRVYWEVKTPVYTDASRTLPDSLLGISTDITWQKDLLREFEHGAHYDALTALPNRVLLLDRLHQAMVRARRRDTQLAVVFLDLDGFKAVNDGYGHDAGDRLLRTVAERMRACLREGDTFARLGGDEFVAVLEDVDPGLTVPLLERLLAAAAAPVEDGENVFRVSASLGVAFYGHDPEPGPEQLLREADQAMYRAKAAGRNRYVISRPPGG</sequence>
<dbReference type="PROSITE" id="PS50887">
    <property type="entry name" value="GGDEF"/>
    <property type="match status" value="1"/>
</dbReference>
<protein>
    <submittedName>
        <fullName evidence="5">PAS domain S-box protein</fullName>
    </submittedName>
</protein>
<evidence type="ECO:0000259" key="2">
    <source>
        <dbReference type="PROSITE" id="PS50112"/>
    </source>
</evidence>
<evidence type="ECO:0000259" key="4">
    <source>
        <dbReference type="PROSITE" id="PS50887"/>
    </source>
</evidence>
<comment type="cofactor">
    <cofactor evidence="1">
        <name>Mg(2+)</name>
        <dbReference type="ChEBI" id="CHEBI:18420"/>
    </cofactor>
</comment>
<dbReference type="InterPro" id="IPR000014">
    <property type="entry name" value="PAS"/>
</dbReference>
<dbReference type="SUPFAM" id="SSF55785">
    <property type="entry name" value="PYP-like sensor domain (PAS domain)"/>
    <property type="match status" value="2"/>
</dbReference>
<dbReference type="InterPro" id="IPR013655">
    <property type="entry name" value="PAS_fold_3"/>
</dbReference>
<keyword evidence="6" id="KW-1185">Reference proteome</keyword>